<feature type="transmembrane region" description="Helical" evidence="2">
    <location>
        <begin position="12"/>
        <end position="31"/>
    </location>
</feature>
<dbReference type="AlphaFoldDB" id="A0AAV4C132"/>
<dbReference type="PANTHER" id="PTHR13225">
    <property type="entry name" value="MISEXPRESSION SUPPRESSOR OF RAS 6"/>
    <property type="match status" value="1"/>
</dbReference>
<dbReference type="PANTHER" id="PTHR13225:SF3">
    <property type="entry name" value="UPF0489 PROTEIN C5ORF22"/>
    <property type="match status" value="1"/>
</dbReference>
<dbReference type="EMBL" id="BLXT01005762">
    <property type="protein sequence ID" value="GFO25598.1"/>
    <property type="molecule type" value="Genomic_DNA"/>
</dbReference>
<name>A0AAV4C132_9GAST</name>
<protein>
    <submittedName>
        <fullName evidence="3">Upf0489 protein c5orf22</fullName>
    </submittedName>
</protein>
<dbReference type="Proteomes" id="UP000735302">
    <property type="component" value="Unassembled WGS sequence"/>
</dbReference>
<evidence type="ECO:0000313" key="4">
    <source>
        <dbReference type="Proteomes" id="UP000735302"/>
    </source>
</evidence>
<keyword evidence="2" id="KW-0472">Membrane</keyword>
<gene>
    <name evidence="3" type="ORF">PoB_005210300</name>
</gene>
<evidence type="ECO:0000256" key="1">
    <source>
        <dbReference type="ARBA" id="ARBA00007099"/>
    </source>
</evidence>
<comment type="caution">
    <text evidence="3">The sequence shown here is derived from an EMBL/GenBank/DDBJ whole genome shotgun (WGS) entry which is preliminary data.</text>
</comment>
<evidence type="ECO:0000313" key="3">
    <source>
        <dbReference type="EMBL" id="GFO25598.1"/>
    </source>
</evidence>
<sequence>MSVSRLSDVRKPTRSCCLPLAFVSICLLLMYSRFTDHLFGHPAALVSQKQADVTVRSQSLNTINRAPTEKNIGDGVFLPVYVFEEHHEAIQYWFGAVQSGLLPRRSKNTLIHIDAHSDLAAPVIMESFPLYKWPRFYEISRLMIANDRFILAAAATGLFSRIVWIWPSWDRTSILKEVHGESFVWNITIGFLRRPQVLLTGKGIGQRGFTAHNQITELCYCIVALNPNSYWEKMTRGKPCFRYSTSQLHLNLTKTENCTEKTSLLIEIYSEDEILRASKPEGNFKPISARQGFILDIDEDFFGCEAAVQPLYDVGLKETFIRKISFWVEKLFCGRTAEHELASDFFFYNVIQYIKNNRNICSNLKNTTDPYKILVDRCLVNMYHNLHTILRSKLASMDTEFVDSIFCKSNNDAFYKSILYQLMVLLTSLESNQLTALENVGICFQINQNSYIEASVGHLRLCDGCNRPNDTLVTFFSPSAKEIKYRMNNLQKFLGQLARSPNLVTLCRSVRDGFTPRSRFHQIEDMIIEIIRNRYNKSRYYVHEFYDRDLLGGKEGWWKRNRE</sequence>
<organism evidence="3 4">
    <name type="scientific">Plakobranchus ocellatus</name>
    <dbReference type="NCBI Taxonomy" id="259542"/>
    <lineage>
        <taxon>Eukaryota</taxon>
        <taxon>Metazoa</taxon>
        <taxon>Spiralia</taxon>
        <taxon>Lophotrochozoa</taxon>
        <taxon>Mollusca</taxon>
        <taxon>Gastropoda</taxon>
        <taxon>Heterobranchia</taxon>
        <taxon>Euthyneura</taxon>
        <taxon>Panpulmonata</taxon>
        <taxon>Sacoglossa</taxon>
        <taxon>Placobranchoidea</taxon>
        <taxon>Plakobranchidae</taxon>
        <taxon>Plakobranchus</taxon>
    </lineage>
</organism>
<dbReference type="Pfam" id="PF12640">
    <property type="entry name" value="UPF0489"/>
    <property type="match status" value="1"/>
</dbReference>
<keyword evidence="4" id="KW-1185">Reference proteome</keyword>
<keyword evidence="2" id="KW-1133">Transmembrane helix</keyword>
<reference evidence="3 4" key="1">
    <citation type="journal article" date="2021" name="Elife">
        <title>Chloroplast acquisition without the gene transfer in kleptoplastic sea slugs, Plakobranchus ocellatus.</title>
        <authorList>
            <person name="Maeda T."/>
            <person name="Takahashi S."/>
            <person name="Yoshida T."/>
            <person name="Shimamura S."/>
            <person name="Takaki Y."/>
            <person name="Nagai Y."/>
            <person name="Toyoda A."/>
            <person name="Suzuki Y."/>
            <person name="Arimoto A."/>
            <person name="Ishii H."/>
            <person name="Satoh N."/>
            <person name="Nishiyama T."/>
            <person name="Hasebe M."/>
            <person name="Maruyama T."/>
            <person name="Minagawa J."/>
            <person name="Obokata J."/>
            <person name="Shigenobu S."/>
        </authorList>
    </citation>
    <scope>NUCLEOTIDE SEQUENCE [LARGE SCALE GENOMIC DNA]</scope>
</reference>
<proteinExistence type="inferred from homology"/>
<keyword evidence="2" id="KW-0812">Transmembrane</keyword>
<comment type="similarity">
    <text evidence="1">Belongs to the UPF0489 family.</text>
</comment>
<dbReference type="InterPro" id="IPR024131">
    <property type="entry name" value="UPF0489"/>
</dbReference>
<evidence type="ECO:0000256" key="2">
    <source>
        <dbReference type="SAM" id="Phobius"/>
    </source>
</evidence>
<accession>A0AAV4C132</accession>